<dbReference type="Pfam" id="PF14540">
    <property type="entry name" value="NTF-like"/>
    <property type="match status" value="1"/>
</dbReference>
<keyword evidence="4" id="KW-1185">Reference proteome</keyword>
<organism evidence="3 4">
    <name type="scientific">Paenibacillus thalictri</name>
    <dbReference type="NCBI Taxonomy" id="2527873"/>
    <lineage>
        <taxon>Bacteria</taxon>
        <taxon>Bacillati</taxon>
        <taxon>Bacillota</taxon>
        <taxon>Bacilli</taxon>
        <taxon>Bacillales</taxon>
        <taxon>Paenibacillaceae</taxon>
        <taxon>Paenibacillus</taxon>
    </lineage>
</organism>
<dbReference type="Pfam" id="PF22339">
    <property type="entry name" value="YgxA-like_sub_bind"/>
    <property type="match status" value="1"/>
</dbReference>
<dbReference type="InterPro" id="IPR054515">
    <property type="entry name" value="YgxA-like_substrate-bd"/>
</dbReference>
<dbReference type="RefSeq" id="WP_131012138.1">
    <property type="nucleotide sequence ID" value="NZ_SIRE01000004.1"/>
</dbReference>
<evidence type="ECO:0000259" key="2">
    <source>
        <dbReference type="Pfam" id="PF22339"/>
    </source>
</evidence>
<dbReference type="Gene3D" id="3.30.460.10">
    <property type="entry name" value="Beta Polymerase, domain 2"/>
    <property type="match status" value="1"/>
</dbReference>
<evidence type="ECO:0000313" key="4">
    <source>
        <dbReference type="Proteomes" id="UP000293142"/>
    </source>
</evidence>
<dbReference type="Gene3D" id="1.20.120.330">
    <property type="entry name" value="Nucleotidyltransferases domain 2"/>
    <property type="match status" value="1"/>
</dbReference>
<proteinExistence type="predicted"/>
<feature type="domain" description="Nucleotidyltransferase-like" evidence="1">
    <location>
        <begin position="1"/>
        <end position="118"/>
    </location>
</feature>
<dbReference type="AlphaFoldDB" id="A0A4Q9DW42"/>
<name>A0A4Q9DW42_9BACL</name>
<dbReference type="InterPro" id="IPR043519">
    <property type="entry name" value="NT_sf"/>
</dbReference>
<accession>A0A4Q9DW42</accession>
<comment type="caution">
    <text evidence="3">The sequence shown here is derived from an EMBL/GenBank/DDBJ whole genome shotgun (WGS) entry which is preliminary data.</text>
</comment>
<dbReference type="InterPro" id="IPR029348">
    <property type="entry name" value="NTF-like"/>
</dbReference>
<dbReference type="OrthoDB" id="2350973at2"/>
<feature type="domain" description="YgxA-like substrate binding" evidence="2">
    <location>
        <begin position="120"/>
        <end position="218"/>
    </location>
</feature>
<reference evidence="3 4" key="1">
    <citation type="submission" date="2019-02" db="EMBL/GenBank/DDBJ databases">
        <title>Paenibacillus sp. nov., isolated from surface-sterilized tissue of Thalictrum simplex L.</title>
        <authorList>
            <person name="Tuo L."/>
        </authorList>
    </citation>
    <scope>NUCLEOTIDE SEQUENCE [LARGE SCALE GENOMIC DNA]</scope>
    <source>
        <strain evidence="3 4">N2SHLJ1</strain>
    </source>
</reference>
<dbReference type="Proteomes" id="UP000293142">
    <property type="component" value="Unassembled WGS sequence"/>
</dbReference>
<gene>
    <name evidence="3" type="ORF">EYB31_04725</name>
</gene>
<evidence type="ECO:0000313" key="3">
    <source>
        <dbReference type="EMBL" id="TBL80535.1"/>
    </source>
</evidence>
<dbReference type="EMBL" id="SIRE01000004">
    <property type="protein sequence ID" value="TBL80535.1"/>
    <property type="molecule type" value="Genomic_DNA"/>
</dbReference>
<evidence type="ECO:0000259" key="1">
    <source>
        <dbReference type="Pfam" id="PF14540"/>
    </source>
</evidence>
<protein>
    <submittedName>
        <fullName evidence="3">Uncharacterized protein</fullName>
    </submittedName>
</protein>
<sequence length="289" mass="33842">MNYLKQQLAERLGRNPDVLSVSVIDKSKLQSSLTDGFDLLLLVISNRLHAGNQLFHYIRDNLRIQERWVDPESLEQWILRGTHRNMFHWILKGEIILDRDTYLEGLRHRMLEFPPDLRAKRLLIEFSGFLRCYLQSKEFVLEEQMLDAYNNIMEALHHWARIVIIEEGAHPEVTVWKQVKTINPGVYKLYEELTFSSETLKQRIELVLLASDFSVMSRLESCCGLLLDILKSRPEAWSMNELQLLADLREVSAELSLLMNKLVQKSVVKELVYSDDLELSNLELRYTIA</sequence>